<evidence type="ECO:0000313" key="2">
    <source>
        <dbReference type="EMBL" id="CAA9469509.1"/>
    </source>
</evidence>
<keyword evidence="2" id="KW-0560">Oxidoreductase</keyword>
<feature type="compositionally biased region" description="Basic residues" evidence="1">
    <location>
        <begin position="340"/>
        <end position="358"/>
    </location>
</feature>
<feature type="compositionally biased region" description="Basic residues" evidence="1">
    <location>
        <begin position="33"/>
        <end position="53"/>
    </location>
</feature>
<dbReference type="AlphaFoldDB" id="A0A6J4RBJ6"/>
<accession>A0A6J4RBJ6</accession>
<feature type="compositionally biased region" description="Basic and acidic residues" evidence="1">
    <location>
        <begin position="415"/>
        <end position="428"/>
    </location>
</feature>
<feature type="region of interest" description="Disordered" evidence="1">
    <location>
        <begin position="160"/>
        <end position="485"/>
    </location>
</feature>
<feature type="non-terminal residue" evidence="2">
    <location>
        <position position="1"/>
    </location>
</feature>
<feature type="compositionally biased region" description="Basic and acidic residues" evidence="1">
    <location>
        <begin position="471"/>
        <end position="485"/>
    </location>
</feature>
<feature type="compositionally biased region" description="Basic residues" evidence="1">
    <location>
        <begin position="263"/>
        <end position="272"/>
    </location>
</feature>
<feature type="compositionally biased region" description="Low complexity" evidence="1">
    <location>
        <begin position="361"/>
        <end position="371"/>
    </location>
</feature>
<reference evidence="2" key="1">
    <citation type="submission" date="2020-02" db="EMBL/GenBank/DDBJ databases">
        <authorList>
            <person name="Meier V. D."/>
        </authorList>
    </citation>
    <scope>NUCLEOTIDE SEQUENCE</scope>
    <source>
        <strain evidence="2">AVDCRST_MAG25</strain>
    </source>
</reference>
<name>A0A6J4RBJ6_9ACTN</name>
<feature type="compositionally biased region" description="Basic and acidic residues" evidence="1">
    <location>
        <begin position="375"/>
        <end position="388"/>
    </location>
</feature>
<gene>
    <name evidence="2" type="ORF">AVDCRST_MAG25-1899</name>
</gene>
<protein>
    <submittedName>
        <fullName evidence="2">Aldehyde dehydrogenase</fullName>
        <ecNumber evidence="2">1.2.1.3</ecNumber>
    </submittedName>
</protein>
<sequence>DHADEGLPDVRRRRLGHGRFGQPHGGDEPGDRRNHRNRPRGQPRGRPPRHPCRERRLAPVGRALGLREGRRDGPRGGPHREPPRRSRAHANPRPGQAAPRRVLRRGRRARRVLPDGERRRHAPRRLDAALGRFVQARVPPPRPARGGRDHHAMELALHHAGGAARTGPRLRKRRGLGPGLGYLDLRGRSGRMHRRRGPAARGLQHGHRSRLRGRRRGRREPRHPGDRVYRLYRHRPKGRPARRRKGAPVGDGRQRADGDPGRRGPRCRRRCHPGLGLPVRGPELHRRRAFPRPRGDPRRLPRQGPGRDRPRHPAGRPVRPGDDARAAQQRADGEQDGPPRRRRPRSRGRAPARGRPRRGLPDAALLRANGARRGHGGDGGRARGDLRSRGPRHGYQGRGGGAAYRQLIALRPAHRRLDGRSRPRDALRRGGPNRVGQHKRVLQPLGEPPALRRPRGLPVGDRAGRGALPDGDLHRDQDRDHEPAL</sequence>
<feature type="compositionally biased region" description="Basic and acidic residues" evidence="1">
    <location>
        <begin position="1"/>
        <end position="10"/>
    </location>
</feature>
<feature type="compositionally biased region" description="Basic residues" evidence="1">
    <location>
        <begin position="101"/>
        <end position="111"/>
    </location>
</feature>
<proteinExistence type="predicted"/>
<dbReference type="EMBL" id="CADCVI010000117">
    <property type="protein sequence ID" value="CAA9469509.1"/>
    <property type="molecule type" value="Genomic_DNA"/>
</dbReference>
<feature type="compositionally biased region" description="Basic residues" evidence="1">
    <location>
        <begin position="188"/>
        <end position="221"/>
    </location>
</feature>
<feature type="compositionally biased region" description="Basic and acidic residues" evidence="1">
    <location>
        <begin position="252"/>
        <end position="262"/>
    </location>
</feature>
<feature type="compositionally biased region" description="Basic and acidic residues" evidence="1">
    <location>
        <begin position="65"/>
        <end position="84"/>
    </location>
</feature>
<dbReference type="EC" id="1.2.1.3" evidence="2"/>
<feature type="compositionally biased region" description="Basic residues" evidence="1">
    <location>
        <begin position="230"/>
        <end position="246"/>
    </location>
</feature>
<feature type="region of interest" description="Disordered" evidence="1">
    <location>
        <begin position="1"/>
        <end position="148"/>
    </location>
</feature>
<evidence type="ECO:0000256" key="1">
    <source>
        <dbReference type="SAM" id="MobiDB-lite"/>
    </source>
</evidence>
<feature type="compositionally biased region" description="Basic and acidic residues" evidence="1">
    <location>
        <begin position="319"/>
        <end position="339"/>
    </location>
</feature>
<feature type="non-terminal residue" evidence="2">
    <location>
        <position position="485"/>
    </location>
</feature>
<dbReference type="GO" id="GO:0004029">
    <property type="term" value="F:aldehyde dehydrogenase (NAD+) activity"/>
    <property type="evidence" value="ECO:0007669"/>
    <property type="project" value="UniProtKB-EC"/>
</dbReference>
<organism evidence="2">
    <name type="scientific">uncultured Rubrobacteraceae bacterium</name>
    <dbReference type="NCBI Taxonomy" id="349277"/>
    <lineage>
        <taxon>Bacteria</taxon>
        <taxon>Bacillati</taxon>
        <taxon>Actinomycetota</taxon>
        <taxon>Rubrobacteria</taxon>
        <taxon>Rubrobacterales</taxon>
        <taxon>Rubrobacteraceae</taxon>
        <taxon>environmental samples</taxon>
    </lineage>
</organism>